<keyword evidence="1" id="KW-0862">Zinc</keyword>
<reference evidence="4" key="1">
    <citation type="submission" date="2016-10" db="EMBL/GenBank/DDBJ databases">
        <authorList>
            <person name="Varghese N."/>
            <person name="Submissions S."/>
        </authorList>
    </citation>
    <scope>NUCLEOTIDE SEQUENCE [LARGE SCALE GENOMIC DNA]</scope>
    <source>
        <strain evidence="4">S9</strain>
    </source>
</reference>
<sequence length="246" mass="27008">MKITVIGYWGAYPEANEATSCFLLEEGNTNILLDCGSGAVSKLQNYKALKDINAVILSHYHHDHAADLGVLTYSRVVDINLNKTDQPLNIFAHEKDKKEYSKLGKPPYTNVQPYNGGSKVEVGPFTLQFQQTAHSAPCYAMKIRSEKSPGTLVYTADTSYDENLSPFCRDADLLIAETSFYAGQDAASFGHMTSSEVARLASNSGCKSVLLSHLPHFGNHHQLLEETEAEFKGDIQIAKTGAIFNL</sequence>
<gene>
    <name evidence="3" type="ORF">SAMN05518684_105152</name>
</gene>
<dbReference type="AlphaFoldDB" id="A0A1H9T7C3"/>
<dbReference type="EMBL" id="FOGT01000005">
    <property type="protein sequence ID" value="SER92864.1"/>
    <property type="molecule type" value="Genomic_DNA"/>
</dbReference>
<evidence type="ECO:0000256" key="1">
    <source>
        <dbReference type="ARBA" id="ARBA00022833"/>
    </source>
</evidence>
<dbReference type="RefSeq" id="WP_093049853.1">
    <property type="nucleotide sequence ID" value="NZ_FOGT01000005.1"/>
</dbReference>
<evidence type="ECO:0000259" key="2">
    <source>
        <dbReference type="SMART" id="SM00849"/>
    </source>
</evidence>
<dbReference type="Pfam" id="PF12706">
    <property type="entry name" value="Lactamase_B_2"/>
    <property type="match status" value="1"/>
</dbReference>
<dbReference type="STRING" id="1601833.SAMN05518684_105152"/>
<dbReference type="SUPFAM" id="SSF56281">
    <property type="entry name" value="Metallo-hydrolase/oxidoreductase"/>
    <property type="match status" value="1"/>
</dbReference>
<protein>
    <submittedName>
        <fullName evidence="3">Ribonuclease BN, tRNA processing enzyme</fullName>
    </submittedName>
</protein>
<proteinExistence type="predicted"/>
<dbReference type="CDD" id="cd07716">
    <property type="entry name" value="RNaseZ_short-form-like_MBL-fold"/>
    <property type="match status" value="1"/>
</dbReference>
<dbReference type="GO" id="GO:0042781">
    <property type="term" value="F:3'-tRNA processing endoribonuclease activity"/>
    <property type="evidence" value="ECO:0007669"/>
    <property type="project" value="TreeGrafter"/>
</dbReference>
<evidence type="ECO:0000313" key="4">
    <source>
        <dbReference type="Proteomes" id="UP000198571"/>
    </source>
</evidence>
<evidence type="ECO:0000313" key="3">
    <source>
        <dbReference type="EMBL" id="SER92864.1"/>
    </source>
</evidence>
<accession>A0A1H9T7C3</accession>
<dbReference type="OrthoDB" id="9794898at2"/>
<dbReference type="InterPro" id="IPR036866">
    <property type="entry name" value="RibonucZ/Hydroxyglut_hydro"/>
</dbReference>
<organism evidence="3 4">
    <name type="scientific">Salipaludibacillus aurantiacus</name>
    <dbReference type="NCBI Taxonomy" id="1601833"/>
    <lineage>
        <taxon>Bacteria</taxon>
        <taxon>Bacillati</taxon>
        <taxon>Bacillota</taxon>
        <taxon>Bacilli</taxon>
        <taxon>Bacillales</taxon>
        <taxon>Bacillaceae</taxon>
    </lineage>
</organism>
<dbReference type="Proteomes" id="UP000198571">
    <property type="component" value="Unassembled WGS sequence"/>
</dbReference>
<keyword evidence="4" id="KW-1185">Reference proteome</keyword>
<dbReference type="InterPro" id="IPR001279">
    <property type="entry name" value="Metallo-B-lactamas"/>
</dbReference>
<dbReference type="PANTHER" id="PTHR46018">
    <property type="entry name" value="ZINC PHOSPHODIESTERASE ELAC PROTEIN 1"/>
    <property type="match status" value="1"/>
</dbReference>
<dbReference type="Gene3D" id="3.60.15.10">
    <property type="entry name" value="Ribonuclease Z/Hydroxyacylglutathione hydrolase-like"/>
    <property type="match status" value="1"/>
</dbReference>
<feature type="domain" description="Metallo-beta-lactamase" evidence="2">
    <location>
        <begin position="18"/>
        <end position="213"/>
    </location>
</feature>
<dbReference type="PANTHER" id="PTHR46018:SF4">
    <property type="entry name" value="METALLO-HYDROLASE YHFI-RELATED"/>
    <property type="match status" value="1"/>
</dbReference>
<name>A0A1H9T7C3_9BACI</name>
<dbReference type="SMART" id="SM00849">
    <property type="entry name" value="Lactamase_B"/>
    <property type="match status" value="1"/>
</dbReference>